<dbReference type="PANTHER" id="PTHR31268:SF8">
    <property type="entry name" value="GALACTINOL--SUCROSE GALACTOSYLTRANSFERASE 4-RELATED"/>
    <property type="match status" value="1"/>
</dbReference>
<dbReference type="PANTHER" id="PTHR31268">
    <property type="match status" value="1"/>
</dbReference>
<proteinExistence type="inferred from homology"/>
<accession>A0A2N9EBN7</accession>
<name>A0A2N9EBN7_FAGSY</name>
<sequence length="447" mass="49071">MAPPNKVILDEYFDFSNGKFRVNSVPLLSEVPTNVSFSPFSSICQSSEAPLPLFQRLLALSHKGGFNKDVPSDRLMNSLGSFTGRDFLSIFRFKTWWSTMWVGNSGSDLQMETQWVLLNVPEIKSYVIIIPIIEGSFRSALHPGTDGHIMICAESGSTQVKASNFDAIAYVHVSDSPYNLMKEAYSAGGSMLGPNAPSFDPKKPKMLISKAIELEHAEKDRDKAIQSGVTDFSGFEAKILKFQQELDEMFGGEESSSGAFTRDLRTKFKGLDDIYVWHALCGAWGGVRPGSTHLSSKVVPCKVSPGLDGTTNDLAVVKIVEGGIGLVHPDQSEDFYDSMHSYLASVGITGVKVDVIHTLEYVSEEYGGRVELAKAYFKGPTSSLSKNFGSGLISSMQQCNDFFFLGTHQISMGRVGDDFWFQDPNGDPMGVYWLQGDQGPFVVVQCM</sequence>
<dbReference type="SUPFAM" id="SSF51445">
    <property type="entry name" value="(Trans)glycosidases"/>
    <property type="match status" value="1"/>
</dbReference>
<evidence type="ECO:0000256" key="1">
    <source>
        <dbReference type="ARBA" id="ARBA00007240"/>
    </source>
</evidence>
<dbReference type="Pfam" id="PF05691">
    <property type="entry name" value="Raffinose_syn"/>
    <property type="match status" value="2"/>
</dbReference>
<protein>
    <submittedName>
        <fullName evidence="3">Uncharacterized protein</fullName>
    </submittedName>
</protein>
<keyword evidence="2" id="KW-0119">Carbohydrate metabolism</keyword>
<dbReference type="InterPro" id="IPR017853">
    <property type="entry name" value="GH"/>
</dbReference>
<organism evidence="3">
    <name type="scientific">Fagus sylvatica</name>
    <name type="common">Beechnut</name>
    <dbReference type="NCBI Taxonomy" id="28930"/>
    <lineage>
        <taxon>Eukaryota</taxon>
        <taxon>Viridiplantae</taxon>
        <taxon>Streptophyta</taxon>
        <taxon>Embryophyta</taxon>
        <taxon>Tracheophyta</taxon>
        <taxon>Spermatophyta</taxon>
        <taxon>Magnoliopsida</taxon>
        <taxon>eudicotyledons</taxon>
        <taxon>Gunneridae</taxon>
        <taxon>Pentapetalae</taxon>
        <taxon>rosids</taxon>
        <taxon>fabids</taxon>
        <taxon>Fagales</taxon>
        <taxon>Fagaceae</taxon>
        <taxon>Fagus</taxon>
    </lineage>
</organism>
<dbReference type="EMBL" id="OIVN01000218">
    <property type="protein sequence ID" value="SPC76417.1"/>
    <property type="molecule type" value="Genomic_DNA"/>
</dbReference>
<comment type="similarity">
    <text evidence="1">Belongs to the glycosyl hydrolases 36 family.</text>
</comment>
<evidence type="ECO:0000256" key="2">
    <source>
        <dbReference type="ARBA" id="ARBA00023277"/>
    </source>
</evidence>
<evidence type="ECO:0000313" key="3">
    <source>
        <dbReference type="EMBL" id="SPC76417.1"/>
    </source>
</evidence>
<gene>
    <name evidence="3" type="ORF">FSB_LOCUS4299</name>
</gene>
<dbReference type="AlphaFoldDB" id="A0A2N9EBN7"/>
<dbReference type="InterPro" id="IPR008811">
    <property type="entry name" value="Glycosyl_hydrolases_36"/>
</dbReference>
<reference evidence="3" key="1">
    <citation type="submission" date="2018-02" db="EMBL/GenBank/DDBJ databases">
        <authorList>
            <person name="Cohen D.B."/>
            <person name="Kent A.D."/>
        </authorList>
    </citation>
    <scope>NUCLEOTIDE SEQUENCE</scope>
</reference>